<dbReference type="EC" id="6.3.2.10" evidence="10 11"/>
<keyword evidence="3 10" id="KW-0132">Cell division</keyword>
<evidence type="ECO:0000256" key="2">
    <source>
        <dbReference type="ARBA" id="ARBA00022598"/>
    </source>
</evidence>
<evidence type="ECO:0000256" key="7">
    <source>
        <dbReference type="ARBA" id="ARBA00022984"/>
    </source>
</evidence>
<dbReference type="InterPro" id="IPR036615">
    <property type="entry name" value="Mur_ligase_C_dom_sf"/>
</dbReference>
<evidence type="ECO:0000256" key="1">
    <source>
        <dbReference type="ARBA" id="ARBA00022490"/>
    </source>
</evidence>
<dbReference type="Gene3D" id="3.90.190.20">
    <property type="entry name" value="Mur ligase, C-terminal domain"/>
    <property type="match status" value="1"/>
</dbReference>
<keyword evidence="2 10" id="KW-0436">Ligase</keyword>
<name>A0A9D9HTB5_9BACT</name>
<feature type="binding site" evidence="10">
    <location>
        <begin position="108"/>
        <end position="114"/>
    </location>
    <ligand>
        <name>ATP</name>
        <dbReference type="ChEBI" id="CHEBI:30616"/>
    </ligand>
</feature>
<evidence type="ECO:0000259" key="13">
    <source>
        <dbReference type="Pfam" id="PF02875"/>
    </source>
</evidence>
<evidence type="ECO:0000313" key="15">
    <source>
        <dbReference type="EMBL" id="MBO8459493.1"/>
    </source>
</evidence>
<evidence type="ECO:0000256" key="10">
    <source>
        <dbReference type="HAMAP-Rule" id="MF_02019"/>
    </source>
</evidence>
<dbReference type="InterPro" id="IPR005863">
    <property type="entry name" value="UDP-N-AcMur_synth"/>
</dbReference>
<evidence type="ECO:0000256" key="9">
    <source>
        <dbReference type="ARBA" id="ARBA00023316"/>
    </source>
</evidence>
<comment type="caution">
    <text evidence="15">The sequence shown here is derived from an EMBL/GenBank/DDBJ whole genome shotgun (WGS) entry which is preliminary data.</text>
</comment>
<evidence type="ECO:0000313" key="16">
    <source>
        <dbReference type="Proteomes" id="UP000823641"/>
    </source>
</evidence>
<dbReference type="GO" id="GO:0008360">
    <property type="term" value="P:regulation of cell shape"/>
    <property type="evidence" value="ECO:0007669"/>
    <property type="project" value="UniProtKB-KW"/>
</dbReference>
<comment type="subcellular location">
    <subcellularLocation>
        <location evidence="10 11">Cytoplasm</location>
    </subcellularLocation>
</comment>
<dbReference type="GO" id="GO:0051301">
    <property type="term" value="P:cell division"/>
    <property type="evidence" value="ECO:0007669"/>
    <property type="project" value="UniProtKB-KW"/>
</dbReference>
<dbReference type="Gene3D" id="3.40.1190.10">
    <property type="entry name" value="Mur-like, catalytic domain"/>
    <property type="match status" value="1"/>
</dbReference>
<keyword evidence="9 10" id="KW-0961">Cell wall biogenesis/degradation</keyword>
<dbReference type="HAMAP" id="MF_02019">
    <property type="entry name" value="MurF"/>
    <property type="match status" value="1"/>
</dbReference>
<comment type="pathway">
    <text evidence="10 11">Cell wall biogenesis; peptidoglycan biosynthesis.</text>
</comment>
<dbReference type="GO" id="GO:0005524">
    <property type="term" value="F:ATP binding"/>
    <property type="evidence" value="ECO:0007669"/>
    <property type="project" value="UniProtKB-UniRule"/>
</dbReference>
<dbReference type="SUPFAM" id="SSF53623">
    <property type="entry name" value="MurD-like peptide ligases, catalytic domain"/>
    <property type="match status" value="1"/>
</dbReference>
<comment type="similarity">
    <text evidence="10">Belongs to the MurCDEF family. MurF subfamily.</text>
</comment>
<dbReference type="AlphaFoldDB" id="A0A9D9HTB5"/>
<proteinExistence type="inferred from homology"/>
<gene>
    <name evidence="10" type="primary">murF</name>
    <name evidence="15" type="ORF">IAA73_04065</name>
</gene>
<keyword evidence="6 10" id="KW-0133">Cell shape</keyword>
<evidence type="ECO:0000256" key="11">
    <source>
        <dbReference type="RuleBase" id="RU004136"/>
    </source>
</evidence>
<evidence type="ECO:0000256" key="3">
    <source>
        <dbReference type="ARBA" id="ARBA00022618"/>
    </source>
</evidence>
<keyword evidence="8 10" id="KW-0131">Cell cycle</keyword>
<dbReference type="InterPro" id="IPR035911">
    <property type="entry name" value="MurE/MurF_N"/>
</dbReference>
<keyword evidence="1 10" id="KW-0963">Cytoplasm</keyword>
<keyword evidence="5 10" id="KW-0067">ATP-binding</keyword>
<keyword evidence="7 10" id="KW-0573">Peptidoglycan synthesis</keyword>
<comment type="function">
    <text evidence="10 11">Involved in cell wall formation. Catalyzes the final step in the synthesis of UDP-N-acetylmuramoyl-pentapeptide, the precursor of murein.</text>
</comment>
<evidence type="ECO:0000256" key="4">
    <source>
        <dbReference type="ARBA" id="ARBA00022741"/>
    </source>
</evidence>
<dbReference type="InterPro" id="IPR036565">
    <property type="entry name" value="Mur-like_cat_sf"/>
</dbReference>
<sequence>MDMENLYQLFCELNSKFQITHPEMSCVTTDSRNCPEASLFFALKGENFNGNAYAAKALEQGAAYAVIDEPAYALNNRFILVDNTLKALQQLAREHRIALGKPIIGITGTNGKTTTKELTAAVLSEKYNVHYTKGNLNNHIGVPLTLLQMTDKHDIGIIEMGASHPGDIKELVEIACPNAGIITNVGKAHLQGFGSFEGVMKTKGELYDYIRMHQGFIFRNIDNPYLREMAGDLPVHTYSLLDNAAEVSGKVLDCTGFLSMEMHVGGQIFTLQTHLVGAYNAENVLAAACIGNSFGVAPEEIKRAIEGYVPQNNRSMLVKSADNTIVVDAYNANPTSMKAAIENFAQMHMNNQTLILGDMLELGEQSEEEHKKIVELLVQYHFTDVYLVGKEFAATASSFCHFSDVNALAQYLKEHPLKERYVLLKGSRGIKLEQLQDYL</sequence>
<dbReference type="InterPro" id="IPR013221">
    <property type="entry name" value="Mur_ligase_cen"/>
</dbReference>
<dbReference type="Pfam" id="PF08245">
    <property type="entry name" value="Mur_ligase_M"/>
    <property type="match status" value="1"/>
</dbReference>
<dbReference type="EMBL" id="JADIMG010000042">
    <property type="protein sequence ID" value="MBO8459493.1"/>
    <property type="molecule type" value="Genomic_DNA"/>
</dbReference>
<dbReference type="InterPro" id="IPR004101">
    <property type="entry name" value="Mur_ligase_C"/>
</dbReference>
<feature type="domain" description="Mur ligase central" evidence="14">
    <location>
        <begin position="106"/>
        <end position="290"/>
    </location>
</feature>
<dbReference type="PANTHER" id="PTHR43024">
    <property type="entry name" value="UDP-N-ACETYLMURAMOYL-TRIPEPTIDE--D-ALANYL-D-ALANINE LIGASE"/>
    <property type="match status" value="1"/>
</dbReference>
<dbReference type="InterPro" id="IPR000713">
    <property type="entry name" value="Mur_ligase_N"/>
</dbReference>
<reference evidence="15" key="2">
    <citation type="journal article" date="2021" name="PeerJ">
        <title>Extensive microbial diversity within the chicken gut microbiome revealed by metagenomics and culture.</title>
        <authorList>
            <person name="Gilroy R."/>
            <person name="Ravi A."/>
            <person name="Getino M."/>
            <person name="Pursley I."/>
            <person name="Horton D.L."/>
            <person name="Alikhan N.F."/>
            <person name="Baker D."/>
            <person name="Gharbi K."/>
            <person name="Hall N."/>
            <person name="Watson M."/>
            <person name="Adriaenssens E.M."/>
            <person name="Foster-Nyarko E."/>
            <person name="Jarju S."/>
            <person name="Secka A."/>
            <person name="Antonio M."/>
            <person name="Oren A."/>
            <person name="Chaudhuri R.R."/>
            <person name="La Ragione R."/>
            <person name="Hildebrand F."/>
            <person name="Pallen M.J."/>
        </authorList>
    </citation>
    <scope>NUCLEOTIDE SEQUENCE</scope>
    <source>
        <strain evidence="15">G3-3990</strain>
    </source>
</reference>
<protein>
    <recommendedName>
        <fullName evidence="10 11">UDP-N-acetylmuramoyl-tripeptide--D-alanyl-D-alanine ligase</fullName>
        <ecNumber evidence="10 11">6.3.2.10</ecNumber>
    </recommendedName>
    <alternativeName>
        <fullName evidence="10">D-alanyl-D-alanine-adding enzyme</fullName>
    </alternativeName>
</protein>
<evidence type="ECO:0000259" key="14">
    <source>
        <dbReference type="Pfam" id="PF08245"/>
    </source>
</evidence>
<dbReference type="GO" id="GO:0071555">
    <property type="term" value="P:cell wall organization"/>
    <property type="evidence" value="ECO:0007669"/>
    <property type="project" value="UniProtKB-KW"/>
</dbReference>
<evidence type="ECO:0000259" key="12">
    <source>
        <dbReference type="Pfam" id="PF01225"/>
    </source>
</evidence>
<dbReference type="SUPFAM" id="SSF53244">
    <property type="entry name" value="MurD-like peptide ligases, peptide-binding domain"/>
    <property type="match status" value="1"/>
</dbReference>
<dbReference type="PANTHER" id="PTHR43024:SF1">
    <property type="entry name" value="UDP-N-ACETYLMURAMOYL-TRIPEPTIDE--D-ALANYL-D-ALANINE LIGASE"/>
    <property type="match status" value="1"/>
</dbReference>
<accession>A0A9D9HTB5</accession>
<dbReference type="InterPro" id="IPR051046">
    <property type="entry name" value="MurCDEF_CellWall_CoF430Synth"/>
</dbReference>
<dbReference type="Gene3D" id="3.40.1390.10">
    <property type="entry name" value="MurE/MurF, N-terminal domain"/>
    <property type="match status" value="1"/>
</dbReference>
<evidence type="ECO:0000256" key="5">
    <source>
        <dbReference type="ARBA" id="ARBA00022840"/>
    </source>
</evidence>
<comment type="catalytic activity">
    <reaction evidence="10 11">
        <text>D-alanyl-D-alanine + UDP-N-acetyl-alpha-D-muramoyl-L-alanyl-gamma-D-glutamyl-meso-2,6-diaminopimelate + ATP = UDP-N-acetyl-alpha-D-muramoyl-L-alanyl-gamma-D-glutamyl-meso-2,6-diaminopimeloyl-D-alanyl-D-alanine + ADP + phosphate + H(+)</text>
        <dbReference type="Rhea" id="RHEA:28374"/>
        <dbReference type="ChEBI" id="CHEBI:15378"/>
        <dbReference type="ChEBI" id="CHEBI:30616"/>
        <dbReference type="ChEBI" id="CHEBI:43474"/>
        <dbReference type="ChEBI" id="CHEBI:57822"/>
        <dbReference type="ChEBI" id="CHEBI:61386"/>
        <dbReference type="ChEBI" id="CHEBI:83905"/>
        <dbReference type="ChEBI" id="CHEBI:456216"/>
        <dbReference type="EC" id="6.3.2.10"/>
    </reaction>
</comment>
<dbReference type="GO" id="GO:0009252">
    <property type="term" value="P:peptidoglycan biosynthetic process"/>
    <property type="evidence" value="ECO:0007669"/>
    <property type="project" value="UniProtKB-UniRule"/>
</dbReference>
<organism evidence="15 16">
    <name type="scientific">Candidatus Gallipaludibacter merdavium</name>
    <dbReference type="NCBI Taxonomy" id="2840839"/>
    <lineage>
        <taxon>Bacteria</taxon>
        <taxon>Pseudomonadati</taxon>
        <taxon>Bacteroidota</taxon>
        <taxon>Bacteroidia</taxon>
        <taxon>Bacteroidales</taxon>
        <taxon>Candidatus Gallipaludibacter</taxon>
    </lineage>
</organism>
<evidence type="ECO:0000256" key="8">
    <source>
        <dbReference type="ARBA" id="ARBA00023306"/>
    </source>
</evidence>
<dbReference type="Pfam" id="PF01225">
    <property type="entry name" value="Mur_ligase"/>
    <property type="match status" value="1"/>
</dbReference>
<dbReference type="Pfam" id="PF02875">
    <property type="entry name" value="Mur_ligase_C"/>
    <property type="match status" value="1"/>
</dbReference>
<feature type="domain" description="Mur ligase N-terminal catalytic" evidence="12">
    <location>
        <begin position="25"/>
        <end position="95"/>
    </location>
</feature>
<dbReference type="NCBIfam" id="TIGR01143">
    <property type="entry name" value="murF"/>
    <property type="match status" value="1"/>
</dbReference>
<dbReference type="SUPFAM" id="SSF63418">
    <property type="entry name" value="MurE/MurF N-terminal domain"/>
    <property type="match status" value="1"/>
</dbReference>
<keyword evidence="4 10" id="KW-0547">Nucleotide-binding</keyword>
<feature type="domain" description="Mur ligase C-terminal" evidence="13">
    <location>
        <begin position="314"/>
        <end position="428"/>
    </location>
</feature>
<dbReference type="Proteomes" id="UP000823641">
    <property type="component" value="Unassembled WGS sequence"/>
</dbReference>
<dbReference type="GO" id="GO:0005737">
    <property type="term" value="C:cytoplasm"/>
    <property type="evidence" value="ECO:0007669"/>
    <property type="project" value="UniProtKB-SubCell"/>
</dbReference>
<evidence type="ECO:0000256" key="6">
    <source>
        <dbReference type="ARBA" id="ARBA00022960"/>
    </source>
</evidence>
<dbReference type="GO" id="GO:0047480">
    <property type="term" value="F:UDP-N-acetylmuramoyl-tripeptide-D-alanyl-D-alanine ligase activity"/>
    <property type="evidence" value="ECO:0007669"/>
    <property type="project" value="UniProtKB-UniRule"/>
</dbReference>
<reference evidence="15" key="1">
    <citation type="submission" date="2020-10" db="EMBL/GenBank/DDBJ databases">
        <authorList>
            <person name="Gilroy R."/>
        </authorList>
    </citation>
    <scope>NUCLEOTIDE SEQUENCE</scope>
    <source>
        <strain evidence="15">G3-3990</strain>
    </source>
</reference>